<evidence type="ECO:0000259" key="8">
    <source>
        <dbReference type="Pfam" id="PF09335"/>
    </source>
</evidence>
<evidence type="ECO:0000256" key="4">
    <source>
        <dbReference type="ARBA" id="ARBA00022692"/>
    </source>
</evidence>
<keyword evidence="5 7" id="KW-1133">Transmembrane helix</keyword>
<keyword evidence="6 7" id="KW-0472">Membrane</keyword>
<protein>
    <submittedName>
        <fullName evidence="9">Membrane protein</fullName>
    </submittedName>
</protein>
<dbReference type="InterPro" id="IPR032816">
    <property type="entry name" value="VTT_dom"/>
</dbReference>
<evidence type="ECO:0000256" key="1">
    <source>
        <dbReference type="ARBA" id="ARBA00004651"/>
    </source>
</evidence>
<feature type="transmembrane region" description="Helical" evidence="7">
    <location>
        <begin position="56"/>
        <end position="79"/>
    </location>
</feature>
<feature type="transmembrane region" description="Helical" evidence="7">
    <location>
        <begin position="219"/>
        <end position="237"/>
    </location>
</feature>
<evidence type="ECO:0000313" key="9">
    <source>
        <dbReference type="EMBL" id="BDD53080.1"/>
    </source>
</evidence>
<gene>
    <name evidence="9" type="primary">yabI</name>
    <name evidence="9" type="ORF">PDTA9734_45670</name>
</gene>
<feature type="transmembrane region" description="Helical" evidence="7">
    <location>
        <begin position="179"/>
        <end position="199"/>
    </location>
</feature>
<reference evidence="9 10" key="1">
    <citation type="submission" date="2021-12" db="EMBL/GenBank/DDBJ databases">
        <title>Complete genome sequence of Phytobacter diazotrophicus TA9734.</title>
        <authorList>
            <person name="Kubota H."/>
            <person name="Nakayama Y."/>
            <person name="Ariyoshi T."/>
        </authorList>
    </citation>
    <scope>NUCLEOTIDE SEQUENCE [LARGE SCALE GENOMIC DNA]</scope>
    <source>
        <strain evidence="9 10">TA9734</strain>
    </source>
</reference>
<feature type="domain" description="VTT" evidence="8">
    <location>
        <begin position="36"/>
        <end position="159"/>
    </location>
</feature>
<keyword evidence="4 7" id="KW-0812">Transmembrane</keyword>
<comment type="similarity">
    <text evidence="2 7">Belongs to the DedA family.</text>
</comment>
<dbReference type="Pfam" id="PF09335">
    <property type="entry name" value="VTT_dom"/>
    <property type="match status" value="1"/>
</dbReference>
<evidence type="ECO:0000256" key="5">
    <source>
        <dbReference type="ARBA" id="ARBA00022989"/>
    </source>
</evidence>
<evidence type="ECO:0000256" key="3">
    <source>
        <dbReference type="ARBA" id="ARBA00022475"/>
    </source>
</evidence>
<keyword evidence="3" id="KW-1003">Cell membrane</keyword>
<dbReference type="RefSeq" id="WP_039078340.1">
    <property type="nucleotide sequence ID" value="NZ_AP025334.1"/>
</dbReference>
<sequence>MQALLEHFITQSTAYTLIAIALVAFLESLALVGLILPGTVMMAALGALIGSGEVNFWHAWMAGIVGCLLGDWISFWLGWRFKKPLHRWSFIRKNKALLNKTEHALHQHSMFTILVGRFVGPTRPVVPMVAGMLDLPVTKFIPPNILGCLLWPPFYFLPGILAGAAIDIPAGEQSGNFKWLLLLAAVLLWLAFWMCWRLWRSGKAGLDRLTVYLPRRRLFWLAPLLTVGAVFAVTILVRHPLMPIYLSILQKVVT</sequence>
<accession>A0ABM7W0L9</accession>
<evidence type="ECO:0000256" key="7">
    <source>
        <dbReference type="RuleBase" id="RU367016"/>
    </source>
</evidence>
<evidence type="ECO:0000256" key="2">
    <source>
        <dbReference type="ARBA" id="ARBA00010792"/>
    </source>
</evidence>
<dbReference type="PANTHER" id="PTHR30353">
    <property type="entry name" value="INNER MEMBRANE PROTEIN DEDA-RELATED"/>
    <property type="match status" value="1"/>
</dbReference>
<proteinExistence type="inferred from homology"/>
<organism evidence="9 10">
    <name type="scientific">Phytobacter diazotrophicus</name>
    <dbReference type="NCBI Taxonomy" id="395631"/>
    <lineage>
        <taxon>Bacteria</taxon>
        <taxon>Pseudomonadati</taxon>
        <taxon>Pseudomonadota</taxon>
        <taxon>Gammaproteobacteria</taxon>
        <taxon>Enterobacterales</taxon>
        <taxon>Enterobacteriaceae</taxon>
        <taxon>Phytobacter</taxon>
    </lineage>
</organism>
<comment type="subcellular location">
    <subcellularLocation>
        <location evidence="7">Cell inner membrane</location>
        <topology evidence="7">Multi-pass membrane protein</topology>
    </subcellularLocation>
    <subcellularLocation>
        <location evidence="1">Cell membrane</location>
        <topology evidence="1">Multi-pass membrane protein</topology>
    </subcellularLocation>
</comment>
<feature type="transmembrane region" description="Helical" evidence="7">
    <location>
        <begin position="12"/>
        <end position="36"/>
    </location>
</feature>
<dbReference type="PANTHER" id="PTHR30353:SF15">
    <property type="entry name" value="INNER MEMBRANE PROTEIN YABI"/>
    <property type="match status" value="1"/>
</dbReference>
<evidence type="ECO:0000313" key="10">
    <source>
        <dbReference type="Proteomes" id="UP001320460"/>
    </source>
</evidence>
<keyword evidence="10" id="KW-1185">Reference proteome</keyword>
<keyword evidence="7" id="KW-0997">Cell inner membrane</keyword>
<dbReference type="InterPro" id="IPR032818">
    <property type="entry name" value="DedA-like"/>
</dbReference>
<evidence type="ECO:0000256" key="6">
    <source>
        <dbReference type="ARBA" id="ARBA00023136"/>
    </source>
</evidence>
<dbReference type="Proteomes" id="UP001320460">
    <property type="component" value="Chromosome"/>
</dbReference>
<name>A0ABM7W0L9_9ENTR</name>
<dbReference type="EMBL" id="AP025334">
    <property type="protein sequence ID" value="BDD53080.1"/>
    <property type="molecule type" value="Genomic_DNA"/>
</dbReference>